<dbReference type="GO" id="GO:0005739">
    <property type="term" value="C:mitochondrion"/>
    <property type="evidence" value="ECO:0007669"/>
    <property type="project" value="TreeGrafter"/>
</dbReference>
<proteinExistence type="predicted"/>
<dbReference type="PROSITE" id="PS50206">
    <property type="entry name" value="RHODANESE_3"/>
    <property type="match status" value="1"/>
</dbReference>
<dbReference type="InterPro" id="IPR001763">
    <property type="entry name" value="Rhodanese-like_dom"/>
</dbReference>
<dbReference type="STRING" id="1764295.A0A5B8MWV5"/>
<dbReference type="Pfam" id="PF00581">
    <property type="entry name" value="Rhodanese"/>
    <property type="match status" value="1"/>
</dbReference>
<name>A0A5B8MWV5_9CHLO</name>
<dbReference type="AlphaFoldDB" id="A0A5B8MWV5"/>
<reference evidence="3 4" key="1">
    <citation type="submission" date="2018-07" db="EMBL/GenBank/DDBJ databases">
        <title>The complete nuclear genome of the prasinophyte Chloropicon primus (CCMP1205).</title>
        <authorList>
            <person name="Pombert J.-F."/>
            <person name="Otis C."/>
            <person name="Turmel M."/>
            <person name="Lemieux C."/>
        </authorList>
    </citation>
    <scope>NUCLEOTIDE SEQUENCE [LARGE SCALE GENOMIC DNA]</scope>
    <source>
        <strain evidence="3 4">CCMP1205</strain>
    </source>
</reference>
<organism evidence="3 4">
    <name type="scientific">Chloropicon primus</name>
    <dbReference type="NCBI Taxonomy" id="1764295"/>
    <lineage>
        <taxon>Eukaryota</taxon>
        <taxon>Viridiplantae</taxon>
        <taxon>Chlorophyta</taxon>
        <taxon>Chloropicophyceae</taxon>
        <taxon>Chloropicales</taxon>
        <taxon>Chloropicaceae</taxon>
        <taxon>Chloropicon</taxon>
    </lineage>
</organism>
<keyword evidence="4" id="KW-1185">Reference proteome</keyword>
<dbReference type="Proteomes" id="UP000316726">
    <property type="component" value="Chromosome 16"/>
</dbReference>
<dbReference type="OrthoDB" id="566238at2759"/>
<sequence length="440" mass="48095">MAFTITSGGSLTTALSLTLLAWGIRALRGAALRNILQDTSNRFNLAGLNYLLSRLLNKRRRGKFASVAISSAAFRYLVEERPVGFVVFRVYREEKEVARSSTTTTEDGSGGSSSGSSSGSSAEEEPLVAETQDGILAQARCLPERALKDLLLRSLAPRALNNTTTAAGSSTTRRPTIGSLERMAEDSHRSSSELGDEEKSQQQLRRTDLVVLVSDEGDERIEQFASYTCELGFRCVYVKGGAQSLGGGEKEGASSQAGVEGITRDGIFSLMYLSKTRQLSERKGGKQQASPAKGSPVVARTHVYDVRRHDELSLFGTFEGAKHLPSGHTPHGLHLSEEEWEKKFRHPKPASHDVIVLICNTGLRSKWVAHLFLDLGYAKVYYGKDGTNSWHLDPTLCDYNSYEFGSDEIPAPELFALEQVNFDAGQRELAKLGLLDVVSN</sequence>
<accession>A0A5B8MWV5</accession>
<dbReference type="PANTHER" id="PTHR44086">
    <property type="entry name" value="THIOSULFATE SULFURTRANSFERASE RDL2, MITOCHONDRIAL-RELATED"/>
    <property type="match status" value="1"/>
</dbReference>
<evidence type="ECO:0000313" key="4">
    <source>
        <dbReference type="Proteomes" id="UP000316726"/>
    </source>
</evidence>
<dbReference type="GO" id="GO:0004792">
    <property type="term" value="F:thiosulfate-cyanide sulfurtransferase activity"/>
    <property type="evidence" value="ECO:0007669"/>
    <property type="project" value="TreeGrafter"/>
</dbReference>
<dbReference type="InterPro" id="IPR036873">
    <property type="entry name" value="Rhodanese-like_dom_sf"/>
</dbReference>
<dbReference type="PANTHER" id="PTHR44086:SF10">
    <property type="entry name" value="THIOSULFATE SULFURTRANSFERASE_RHODANESE-LIKE DOMAIN-CONTAINING PROTEIN 3"/>
    <property type="match status" value="1"/>
</dbReference>
<dbReference type="EMBL" id="CP031049">
    <property type="protein sequence ID" value="QDZ25308.1"/>
    <property type="molecule type" value="Genomic_DNA"/>
</dbReference>
<feature type="compositionally biased region" description="Low complexity" evidence="1">
    <location>
        <begin position="163"/>
        <end position="176"/>
    </location>
</feature>
<protein>
    <recommendedName>
        <fullName evidence="2">Rhodanese domain-containing protein</fullName>
    </recommendedName>
</protein>
<evidence type="ECO:0000313" key="3">
    <source>
        <dbReference type="EMBL" id="QDZ25308.1"/>
    </source>
</evidence>
<feature type="region of interest" description="Disordered" evidence="1">
    <location>
        <begin position="162"/>
        <end position="204"/>
    </location>
</feature>
<evidence type="ECO:0000259" key="2">
    <source>
        <dbReference type="PROSITE" id="PS50206"/>
    </source>
</evidence>
<gene>
    <name evidence="3" type="ORF">A3770_16p78260</name>
</gene>
<evidence type="ECO:0000256" key="1">
    <source>
        <dbReference type="SAM" id="MobiDB-lite"/>
    </source>
</evidence>
<feature type="region of interest" description="Disordered" evidence="1">
    <location>
        <begin position="98"/>
        <end position="127"/>
    </location>
</feature>
<dbReference type="Gene3D" id="3.40.250.10">
    <property type="entry name" value="Rhodanese-like domain"/>
    <property type="match status" value="1"/>
</dbReference>
<feature type="compositionally biased region" description="Basic and acidic residues" evidence="1">
    <location>
        <begin position="182"/>
        <end position="204"/>
    </location>
</feature>
<dbReference type="SUPFAM" id="SSF52821">
    <property type="entry name" value="Rhodanese/Cell cycle control phosphatase"/>
    <property type="match status" value="1"/>
</dbReference>
<feature type="domain" description="Rhodanese" evidence="2">
    <location>
        <begin position="305"/>
        <end position="396"/>
    </location>
</feature>